<evidence type="ECO:0000313" key="1">
    <source>
        <dbReference type="EMBL" id="KAI3715081.1"/>
    </source>
</evidence>
<keyword evidence="2" id="KW-1185">Reference proteome</keyword>
<evidence type="ECO:0000313" key="2">
    <source>
        <dbReference type="Proteomes" id="UP001055879"/>
    </source>
</evidence>
<gene>
    <name evidence="1" type="ORF">L6452_22048</name>
</gene>
<protein>
    <submittedName>
        <fullName evidence="1">Uncharacterized protein</fullName>
    </submittedName>
</protein>
<proteinExistence type="predicted"/>
<dbReference type="EMBL" id="CM042053">
    <property type="protein sequence ID" value="KAI3715081.1"/>
    <property type="molecule type" value="Genomic_DNA"/>
</dbReference>
<reference evidence="2" key="1">
    <citation type="journal article" date="2022" name="Mol. Ecol. Resour.">
        <title>The genomes of chicory, endive, great burdock and yacon provide insights into Asteraceae palaeo-polyploidization history and plant inulin production.</title>
        <authorList>
            <person name="Fan W."/>
            <person name="Wang S."/>
            <person name="Wang H."/>
            <person name="Wang A."/>
            <person name="Jiang F."/>
            <person name="Liu H."/>
            <person name="Zhao H."/>
            <person name="Xu D."/>
            <person name="Zhang Y."/>
        </authorList>
    </citation>
    <scope>NUCLEOTIDE SEQUENCE [LARGE SCALE GENOMIC DNA]</scope>
    <source>
        <strain evidence="2">cv. Niubang</strain>
    </source>
</reference>
<sequence length="142" mass="16858">MRFDLRTEKFSEIAAPSFRNLSPWCLNFMVVVRGCIHFCVAYCITNENSRVPCRRRAIEIWRMDEDEDWRKVVTYFPISSFPWYQQPLHVMKNGNWLMHSKEKGYVYKADLEKNTKDRLCSCIGMDILPGGKYIETFVSLNQ</sequence>
<comment type="caution">
    <text evidence="1">The sequence shown here is derived from an EMBL/GenBank/DDBJ whole genome shotgun (WGS) entry which is preliminary data.</text>
</comment>
<accession>A0ACB9AZE2</accession>
<dbReference type="Proteomes" id="UP001055879">
    <property type="component" value="Linkage Group LG07"/>
</dbReference>
<reference evidence="1 2" key="2">
    <citation type="journal article" date="2022" name="Mol. Ecol. Resour.">
        <title>The genomes of chicory, endive, great burdock and yacon provide insights into Asteraceae paleo-polyploidization history and plant inulin production.</title>
        <authorList>
            <person name="Fan W."/>
            <person name="Wang S."/>
            <person name="Wang H."/>
            <person name="Wang A."/>
            <person name="Jiang F."/>
            <person name="Liu H."/>
            <person name="Zhao H."/>
            <person name="Xu D."/>
            <person name="Zhang Y."/>
        </authorList>
    </citation>
    <scope>NUCLEOTIDE SEQUENCE [LARGE SCALE GENOMIC DNA]</scope>
    <source>
        <strain evidence="2">cv. Niubang</strain>
    </source>
</reference>
<organism evidence="1 2">
    <name type="scientific">Arctium lappa</name>
    <name type="common">Greater burdock</name>
    <name type="synonym">Lappa major</name>
    <dbReference type="NCBI Taxonomy" id="4217"/>
    <lineage>
        <taxon>Eukaryota</taxon>
        <taxon>Viridiplantae</taxon>
        <taxon>Streptophyta</taxon>
        <taxon>Embryophyta</taxon>
        <taxon>Tracheophyta</taxon>
        <taxon>Spermatophyta</taxon>
        <taxon>Magnoliopsida</taxon>
        <taxon>eudicotyledons</taxon>
        <taxon>Gunneridae</taxon>
        <taxon>Pentapetalae</taxon>
        <taxon>asterids</taxon>
        <taxon>campanulids</taxon>
        <taxon>Asterales</taxon>
        <taxon>Asteraceae</taxon>
        <taxon>Carduoideae</taxon>
        <taxon>Cardueae</taxon>
        <taxon>Arctiinae</taxon>
        <taxon>Arctium</taxon>
    </lineage>
</organism>
<name>A0ACB9AZE2_ARCLA</name>